<protein>
    <recommendedName>
        <fullName evidence="3">Pentatricopeptide repeat-containing protein</fullName>
    </recommendedName>
</protein>
<name>A0A7N2LUN6_QUELO</name>
<dbReference type="InParanoid" id="A0A7N2LUN6"/>
<proteinExistence type="predicted"/>
<keyword evidence="2" id="KW-1185">Reference proteome</keyword>
<dbReference type="EMBL" id="LRBV02000005">
    <property type="status" value="NOT_ANNOTATED_CDS"/>
    <property type="molecule type" value="Genomic_DNA"/>
</dbReference>
<dbReference type="EnsemblPlants" id="QL05p074292:mrna">
    <property type="protein sequence ID" value="QL05p074292:mrna"/>
    <property type="gene ID" value="QL05p074292"/>
</dbReference>
<evidence type="ECO:0000313" key="2">
    <source>
        <dbReference type="Proteomes" id="UP000594261"/>
    </source>
</evidence>
<dbReference type="Gramene" id="QL05p074292:mrna">
    <property type="protein sequence ID" value="QL05p074292:mrna"/>
    <property type="gene ID" value="QL05p074292"/>
</dbReference>
<dbReference type="AlphaFoldDB" id="A0A7N2LUN6"/>
<dbReference type="Gene3D" id="1.25.40.10">
    <property type="entry name" value="Tetratricopeptide repeat domain"/>
    <property type="match status" value="1"/>
</dbReference>
<organism evidence="1 2">
    <name type="scientific">Quercus lobata</name>
    <name type="common">Valley oak</name>
    <dbReference type="NCBI Taxonomy" id="97700"/>
    <lineage>
        <taxon>Eukaryota</taxon>
        <taxon>Viridiplantae</taxon>
        <taxon>Streptophyta</taxon>
        <taxon>Embryophyta</taxon>
        <taxon>Tracheophyta</taxon>
        <taxon>Spermatophyta</taxon>
        <taxon>Magnoliopsida</taxon>
        <taxon>eudicotyledons</taxon>
        <taxon>Gunneridae</taxon>
        <taxon>Pentapetalae</taxon>
        <taxon>rosids</taxon>
        <taxon>fabids</taxon>
        <taxon>Fagales</taxon>
        <taxon>Fagaceae</taxon>
        <taxon>Quercus</taxon>
    </lineage>
</organism>
<evidence type="ECO:0008006" key="3">
    <source>
        <dbReference type="Google" id="ProtNLM"/>
    </source>
</evidence>
<accession>A0A7N2LUN6</accession>
<evidence type="ECO:0000313" key="1">
    <source>
        <dbReference type="EnsemblPlants" id="QL05p074292:mrna"/>
    </source>
</evidence>
<dbReference type="InterPro" id="IPR011990">
    <property type="entry name" value="TPR-like_helical_dom_sf"/>
</dbReference>
<dbReference type="Proteomes" id="UP000594261">
    <property type="component" value="Chromosome 5"/>
</dbReference>
<reference evidence="1 2" key="1">
    <citation type="journal article" date="2016" name="G3 (Bethesda)">
        <title>First Draft Assembly and Annotation of the Genome of a California Endemic Oak Quercus lobata Nee (Fagaceae).</title>
        <authorList>
            <person name="Sork V.L."/>
            <person name="Fitz-Gibbon S.T."/>
            <person name="Puiu D."/>
            <person name="Crepeau M."/>
            <person name="Gugger P.F."/>
            <person name="Sherman R."/>
            <person name="Stevens K."/>
            <person name="Langley C.H."/>
            <person name="Pellegrini M."/>
            <person name="Salzberg S.L."/>
        </authorList>
    </citation>
    <scope>NUCLEOTIDE SEQUENCE [LARGE SCALE GENOMIC DNA]</scope>
    <source>
        <strain evidence="1 2">cv. SW786</strain>
    </source>
</reference>
<sequence length="74" mass="8486">MRSREKIILEGVACAHQLDLEQQVHSMIFKMGYVGNVYSCTALLDMYAKCERVEVAYVVFRAYLSVILSHGMRL</sequence>
<reference evidence="1" key="2">
    <citation type="submission" date="2021-01" db="UniProtKB">
        <authorList>
            <consortium name="EnsemblPlants"/>
        </authorList>
    </citation>
    <scope>IDENTIFICATION</scope>
</reference>